<dbReference type="EC" id="3.1.3.71" evidence="3"/>
<gene>
    <name evidence="8" type="ORF">AVDCRST_MAG28-3594</name>
</gene>
<dbReference type="GO" id="GO:0050545">
    <property type="term" value="F:sulfopyruvate decarboxylase activity"/>
    <property type="evidence" value="ECO:0007669"/>
    <property type="project" value="TreeGrafter"/>
</dbReference>
<dbReference type="PANTHER" id="PTHR37311">
    <property type="entry name" value="2-PHOSPHOSULFOLACTATE PHOSPHATASE-RELATED"/>
    <property type="match status" value="1"/>
</dbReference>
<evidence type="ECO:0000256" key="1">
    <source>
        <dbReference type="ARBA" id="ARBA00001946"/>
    </source>
</evidence>
<dbReference type="GO" id="GO:0050532">
    <property type="term" value="F:2-phosphosulfolactate phosphatase activity"/>
    <property type="evidence" value="ECO:0007669"/>
    <property type="project" value="UniProtKB-EC"/>
</dbReference>
<dbReference type="PANTHER" id="PTHR37311:SF1">
    <property type="entry name" value="2-PHOSPHOSULFOLACTATE PHOSPHATASE-RELATED"/>
    <property type="match status" value="1"/>
</dbReference>
<evidence type="ECO:0000313" key="8">
    <source>
        <dbReference type="EMBL" id="CAA9462809.1"/>
    </source>
</evidence>
<dbReference type="Gene3D" id="3.90.1560.10">
    <property type="entry name" value="ComB-like"/>
    <property type="match status" value="1"/>
</dbReference>
<evidence type="ECO:0000256" key="5">
    <source>
        <dbReference type="ARBA" id="ARBA00022801"/>
    </source>
</evidence>
<dbReference type="AlphaFoldDB" id="A0A6J4R6D7"/>
<evidence type="ECO:0000256" key="7">
    <source>
        <dbReference type="ARBA" id="ARBA00033711"/>
    </source>
</evidence>
<proteinExistence type="inferred from homology"/>
<evidence type="ECO:0000256" key="6">
    <source>
        <dbReference type="ARBA" id="ARBA00022842"/>
    </source>
</evidence>
<comment type="cofactor">
    <cofactor evidence="1">
        <name>Mg(2+)</name>
        <dbReference type="ChEBI" id="CHEBI:18420"/>
    </cofactor>
</comment>
<evidence type="ECO:0000256" key="3">
    <source>
        <dbReference type="ARBA" id="ARBA00012953"/>
    </source>
</evidence>
<keyword evidence="6" id="KW-0460">Magnesium</keyword>
<sequence length="233" mass="24753">MFAVYGAGEKGARRAARDGAAVVVVDAFRASTTIAVLARKGALVIPVASIEEAATYAGADYRIGERGSKRVRGFDFGNSPTEVEGAELKPGATVVLSTTNGTRVIEAANGAPAVLTGAFVNAHAVADELASGAHDVDRVAVIGCGWEGRRALEDESAAGAILHRLRERGFELDERAERVVRLYLDRPEKSLRRNSAARRLTVLGNESDLDFCLAENTVPVVPRLEGDVLVSRR</sequence>
<dbReference type="GO" id="GO:0000287">
    <property type="term" value="F:magnesium ion binding"/>
    <property type="evidence" value="ECO:0007669"/>
    <property type="project" value="InterPro"/>
</dbReference>
<name>A0A6J4R6D7_9ACTN</name>
<reference evidence="8" key="1">
    <citation type="submission" date="2020-02" db="EMBL/GenBank/DDBJ databases">
        <authorList>
            <person name="Meier V. D."/>
        </authorList>
    </citation>
    <scope>NUCLEOTIDE SEQUENCE</scope>
    <source>
        <strain evidence="8">AVDCRST_MAG28</strain>
    </source>
</reference>
<dbReference type="EMBL" id="CADCVE010000091">
    <property type="protein sequence ID" value="CAA9462809.1"/>
    <property type="molecule type" value="Genomic_DNA"/>
</dbReference>
<dbReference type="InterPro" id="IPR005238">
    <property type="entry name" value="ComB-like"/>
</dbReference>
<comment type="similarity">
    <text evidence="2">Belongs to the ComB family.</text>
</comment>
<evidence type="ECO:0000256" key="2">
    <source>
        <dbReference type="ARBA" id="ARBA00009997"/>
    </source>
</evidence>
<organism evidence="8">
    <name type="scientific">uncultured Rubrobacteraceae bacterium</name>
    <dbReference type="NCBI Taxonomy" id="349277"/>
    <lineage>
        <taxon>Bacteria</taxon>
        <taxon>Bacillati</taxon>
        <taxon>Actinomycetota</taxon>
        <taxon>Rubrobacteria</taxon>
        <taxon>Rubrobacterales</taxon>
        <taxon>Rubrobacteraceae</taxon>
        <taxon>environmental samples</taxon>
    </lineage>
</organism>
<comment type="catalytic activity">
    <reaction evidence="7">
        <text>(2R)-O-phospho-3-sulfolactate + H2O = (2R)-3-sulfolactate + phosphate</text>
        <dbReference type="Rhea" id="RHEA:23416"/>
        <dbReference type="ChEBI" id="CHEBI:15377"/>
        <dbReference type="ChEBI" id="CHEBI:15597"/>
        <dbReference type="ChEBI" id="CHEBI:43474"/>
        <dbReference type="ChEBI" id="CHEBI:58738"/>
        <dbReference type="EC" id="3.1.3.71"/>
    </reaction>
</comment>
<dbReference type="Pfam" id="PF04029">
    <property type="entry name" value="2-ph_phosp"/>
    <property type="match status" value="1"/>
</dbReference>
<dbReference type="SUPFAM" id="SSF142823">
    <property type="entry name" value="ComB-like"/>
    <property type="match status" value="1"/>
</dbReference>
<dbReference type="InterPro" id="IPR036702">
    <property type="entry name" value="ComB-like_sf"/>
</dbReference>
<keyword evidence="5" id="KW-0378">Hydrolase</keyword>
<accession>A0A6J4R6D7</accession>
<evidence type="ECO:0000256" key="4">
    <source>
        <dbReference type="ARBA" id="ARBA00021948"/>
    </source>
</evidence>
<protein>
    <recommendedName>
        <fullName evidence="4">Probable 2-phosphosulfolactate phosphatase</fullName>
        <ecNumber evidence="3">3.1.3.71</ecNumber>
    </recommendedName>
</protein>